<protein>
    <submittedName>
        <fullName evidence="1">Uncharacterized protein</fullName>
    </submittedName>
</protein>
<accession>A0A7S3B1R5</accession>
<dbReference type="EMBL" id="HBHX01037299">
    <property type="protein sequence ID" value="CAE0120033.1"/>
    <property type="molecule type" value="Transcribed_RNA"/>
</dbReference>
<dbReference type="AlphaFoldDB" id="A0A7S3B1R5"/>
<reference evidence="1" key="1">
    <citation type="submission" date="2021-01" db="EMBL/GenBank/DDBJ databases">
        <authorList>
            <person name="Corre E."/>
            <person name="Pelletier E."/>
            <person name="Niang G."/>
            <person name="Scheremetjew M."/>
            <person name="Finn R."/>
            <person name="Kale V."/>
            <person name="Holt S."/>
            <person name="Cochrane G."/>
            <person name="Meng A."/>
            <person name="Brown T."/>
            <person name="Cohen L."/>
        </authorList>
    </citation>
    <scope>NUCLEOTIDE SEQUENCE</scope>
    <source>
        <strain evidence="1">CCMP281</strain>
    </source>
</reference>
<gene>
    <name evidence="1" type="ORF">HERI1096_LOCUS20734</name>
</gene>
<name>A0A7S3B1R5_9EUKA</name>
<evidence type="ECO:0000313" key="1">
    <source>
        <dbReference type="EMBL" id="CAE0120033.1"/>
    </source>
</evidence>
<organism evidence="1">
    <name type="scientific">Haptolina ericina</name>
    <dbReference type="NCBI Taxonomy" id="156174"/>
    <lineage>
        <taxon>Eukaryota</taxon>
        <taxon>Haptista</taxon>
        <taxon>Haptophyta</taxon>
        <taxon>Prymnesiophyceae</taxon>
        <taxon>Prymnesiales</taxon>
        <taxon>Prymnesiaceae</taxon>
        <taxon>Haptolina</taxon>
    </lineage>
</organism>
<proteinExistence type="predicted"/>
<sequence length="103" mass="10959">MRLREGRCHRRARSAEWSFGFRSWALPHADEVSCCGQRGPGACSTSGEALPCLQALLPQSGFAGRNRKRVGPGLVATAAASWVKLVLPPNRPGEPGYGARATA</sequence>